<evidence type="ECO:0000313" key="2">
    <source>
        <dbReference type="EMBL" id="SLM48828.1"/>
    </source>
</evidence>
<feature type="domain" description="SnoaL-like" evidence="1">
    <location>
        <begin position="36"/>
        <end position="157"/>
    </location>
</feature>
<dbReference type="STRING" id="1325564.NSJP_2661"/>
<dbReference type="InterPro" id="IPR032710">
    <property type="entry name" value="NTF2-like_dom_sf"/>
</dbReference>
<evidence type="ECO:0000259" key="1">
    <source>
        <dbReference type="Pfam" id="PF13474"/>
    </source>
</evidence>
<keyword evidence="3" id="KW-1185">Reference proteome</keyword>
<organism evidence="2 3">
    <name type="scientific">Nitrospira japonica</name>
    <dbReference type="NCBI Taxonomy" id="1325564"/>
    <lineage>
        <taxon>Bacteria</taxon>
        <taxon>Pseudomonadati</taxon>
        <taxon>Nitrospirota</taxon>
        <taxon>Nitrospiria</taxon>
        <taxon>Nitrospirales</taxon>
        <taxon>Nitrospiraceae</taxon>
        <taxon>Nitrospira</taxon>
    </lineage>
</organism>
<dbReference type="Gene3D" id="3.10.450.50">
    <property type="match status" value="1"/>
</dbReference>
<proteinExistence type="predicted"/>
<name>A0A1W1I714_9BACT</name>
<evidence type="ECO:0000313" key="3">
    <source>
        <dbReference type="Proteomes" id="UP000192042"/>
    </source>
</evidence>
<gene>
    <name evidence="2" type="ORF">NSJP_2661</name>
</gene>
<dbReference type="Proteomes" id="UP000192042">
    <property type="component" value="Chromosome I"/>
</dbReference>
<accession>A0A1W1I714</accession>
<sequence>MGMRHVVHRTAWALTIGAILVHSSGRHAAAEEHSPEAAIRAMVRANAEKDMAALSRLMAHDSDIISYTIGGRKYVGWPDIERDMLEEFGSAAELDLPIRELKVWTKGDLAWYTMELDYIRTVVQDQKSQRALLPLRETGVLERRDGQWVLLSWHESFRNSGGAVQLADETSHDASVRPTVVSQNGETDLSGEWTILEVEDNKTYKATLDKAGNGPYSQQGGRFITTKLEDRAWHGTWHQTGNDREGGFEVLLSEDGAQAKGVWWYTRVGDKKNIPPRQWGGTYIWKRIAPAPPIGEPAPGVTK</sequence>
<protein>
    <recommendedName>
        <fullName evidence="1">SnoaL-like domain-containing protein</fullName>
    </recommendedName>
</protein>
<dbReference type="EMBL" id="LT828648">
    <property type="protein sequence ID" value="SLM48828.1"/>
    <property type="molecule type" value="Genomic_DNA"/>
</dbReference>
<dbReference type="InterPro" id="IPR037401">
    <property type="entry name" value="SnoaL-like"/>
</dbReference>
<dbReference type="Pfam" id="PF13474">
    <property type="entry name" value="SnoaL_3"/>
    <property type="match status" value="1"/>
</dbReference>
<dbReference type="SUPFAM" id="SSF54427">
    <property type="entry name" value="NTF2-like"/>
    <property type="match status" value="1"/>
</dbReference>
<dbReference type="AlphaFoldDB" id="A0A1W1I714"/>
<reference evidence="2 3" key="1">
    <citation type="submission" date="2017-03" db="EMBL/GenBank/DDBJ databases">
        <authorList>
            <person name="Afonso C.L."/>
            <person name="Miller P.J."/>
            <person name="Scott M.A."/>
            <person name="Spackman E."/>
            <person name="Goraichik I."/>
            <person name="Dimitrov K.M."/>
            <person name="Suarez D.L."/>
            <person name="Swayne D.E."/>
        </authorList>
    </citation>
    <scope>NUCLEOTIDE SEQUENCE [LARGE SCALE GENOMIC DNA]</scope>
    <source>
        <strain evidence="2">Genome sequencing of Nitrospira japonica strain NJ11</strain>
    </source>
</reference>
<dbReference type="KEGG" id="nja:NSJP_2661"/>
<dbReference type="OrthoDB" id="9780348at2"/>